<dbReference type="Proteomes" id="UP000216339">
    <property type="component" value="Unassembled WGS sequence"/>
</dbReference>
<organism evidence="2 3">
    <name type="scientific">Rubrivirga marina</name>
    <dbReference type="NCBI Taxonomy" id="1196024"/>
    <lineage>
        <taxon>Bacteria</taxon>
        <taxon>Pseudomonadati</taxon>
        <taxon>Rhodothermota</taxon>
        <taxon>Rhodothermia</taxon>
        <taxon>Rhodothermales</taxon>
        <taxon>Rubricoccaceae</taxon>
        <taxon>Rubrivirga</taxon>
    </lineage>
</organism>
<evidence type="ECO:0000313" key="3">
    <source>
        <dbReference type="Proteomes" id="UP000216339"/>
    </source>
</evidence>
<dbReference type="AlphaFoldDB" id="A0A271ITV3"/>
<comment type="caution">
    <text evidence="2">The sequence shown here is derived from an EMBL/GenBank/DDBJ whole genome shotgun (WGS) entry which is preliminary data.</text>
</comment>
<accession>A0A271ITV3</accession>
<reference evidence="2 3" key="1">
    <citation type="submission" date="2016-11" db="EMBL/GenBank/DDBJ databases">
        <title>Study of marine rhodopsin-containing bacteria.</title>
        <authorList>
            <person name="Yoshizawa S."/>
            <person name="Kumagai Y."/>
            <person name="Kogure K."/>
        </authorList>
    </citation>
    <scope>NUCLEOTIDE SEQUENCE [LARGE SCALE GENOMIC DNA]</scope>
    <source>
        <strain evidence="2 3">SAORIC-28</strain>
    </source>
</reference>
<sequence length="253" mass="26327">MLTTARPLFLDVPATYADPAGLADQQAEGAVSLVVVRYPAGPAGADPAGPTYDAFAAVSGGLLAVARSTPDYRFPVTPATALARFHDARESDHGDPPTLSLYALDEADCARFLESAYFAECLKLHVDGPASAPLVAEQLARSGCRVGLLELNDFSEGAAPRVALLDLDQLLGDATGDDVELGDTDAVALALAPHLDGVAGRALLYDRDKNRATLPDRAGHGFGLEAAVAQADRLAAARRDVRPAPPPDEEPPP</sequence>
<dbReference type="OrthoDB" id="9850978at2"/>
<gene>
    <name evidence="2" type="ORF">BSZ37_21420</name>
</gene>
<evidence type="ECO:0000313" key="2">
    <source>
        <dbReference type="EMBL" id="PAP74224.1"/>
    </source>
</evidence>
<proteinExistence type="predicted"/>
<dbReference type="RefSeq" id="WP_143537793.1">
    <property type="nucleotide sequence ID" value="NZ_MQWD01000010.1"/>
</dbReference>
<feature type="region of interest" description="Disordered" evidence="1">
    <location>
        <begin position="233"/>
        <end position="253"/>
    </location>
</feature>
<protein>
    <submittedName>
        <fullName evidence="2">Uncharacterized protein</fullName>
    </submittedName>
</protein>
<dbReference type="EMBL" id="MQWD01000010">
    <property type="protein sequence ID" value="PAP74224.1"/>
    <property type="molecule type" value="Genomic_DNA"/>
</dbReference>
<feature type="non-terminal residue" evidence="2">
    <location>
        <position position="253"/>
    </location>
</feature>
<keyword evidence="3" id="KW-1185">Reference proteome</keyword>
<name>A0A271ITV3_9BACT</name>
<evidence type="ECO:0000256" key="1">
    <source>
        <dbReference type="SAM" id="MobiDB-lite"/>
    </source>
</evidence>